<evidence type="ECO:0000256" key="3">
    <source>
        <dbReference type="ARBA" id="ARBA00022628"/>
    </source>
</evidence>
<dbReference type="GO" id="GO:0004494">
    <property type="term" value="F:methylmalonyl-CoA mutase activity"/>
    <property type="evidence" value="ECO:0007669"/>
    <property type="project" value="UniProtKB-EC"/>
</dbReference>
<gene>
    <name evidence="8" type="ORF">SAMN02982931_02338</name>
</gene>
<dbReference type="AlphaFoldDB" id="A0A1G6CD34"/>
<dbReference type="PANTHER" id="PTHR48101">
    <property type="entry name" value="METHYLMALONYL-COA MUTASE, MITOCHONDRIAL-RELATED"/>
    <property type="match status" value="1"/>
</dbReference>
<evidence type="ECO:0000256" key="4">
    <source>
        <dbReference type="ARBA" id="ARBA00023235"/>
    </source>
</evidence>
<dbReference type="Proteomes" id="UP000199071">
    <property type="component" value="Unassembled WGS sequence"/>
</dbReference>
<evidence type="ECO:0000313" key="8">
    <source>
        <dbReference type="EMBL" id="SDB30786.1"/>
    </source>
</evidence>
<name>A0A1G6CD34_9HYPH</name>
<dbReference type="PANTHER" id="PTHR48101:SF4">
    <property type="entry name" value="METHYLMALONYL-COA MUTASE, MITOCHONDRIAL"/>
    <property type="match status" value="1"/>
</dbReference>
<keyword evidence="4" id="KW-0413">Isomerase</keyword>
<dbReference type="GO" id="GO:0005737">
    <property type="term" value="C:cytoplasm"/>
    <property type="evidence" value="ECO:0007669"/>
    <property type="project" value="TreeGrafter"/>
</dbReference>
<dbReference type="Pfam" id="PF01642">
    <property type="entry name" value="MM_CoA_mutase"/>
    <property type="match status" value="1"/>
</dbReference>
<dbReference type="InterPro" id="IPR036724">
    <property type="entry name" value="Cobalamin-bd_sf"/>
</dbReference>
<dbReference type="OrthoDB" id="9762378at2"/>
<evidence type="ECO:0000256" key="6">
    <source>
        <dbReference type="SAM" id="MobiDB-lite"/>
    </source>
</evidence>
<evidence type="ECO:0000256" key="1">
    <source>
        <dbReference type="ARBA" id="ARBA00001922"/>
    </source>
</evidence>
<evidence type="ECO:0000313" key="9">
    <source>
        <dbReference type="Proteomes" id="UP000199071"/>
    </source>
</evidence>
<dbReference type="STRING" id="665467.SAMN02982931_02338"/>
<dbReference type="EMBL" id="FMXQ01000004">
    <property type="protein sequence ID" value="SDB30786.1"/>
    <property type="molecule type" value="Genomic_DNA"/>
</dbReference>
<dbReference type="GO" id="GO:0019678">
    <property type="term" value="P:propionate metabolic process, methylmalonyl pathway"/>
    <property type="evidence" value="ECO:0007669"/>
    <property type="project" value="TreeGrafter"/>
</dbReference>
<dbReference type="InterPro" id="IPR006099">
    <property type="entry name" value="MeMalonylCoA_mutase_a/b_cat"/>
</dbReference>
<sequence length="615" mass="62497">MTRTDLFPRVSAADWEALASRAGRVDLSTLTARSDDGLPVGPLYPAGDAPPIAGRTPGARWIVAQRIDHGDADAIAATVRTAVAGGATGAVLVATDSTSAHGRGIAIDNETLKRIAHDGALDGLALRIDLGADSTATASGMIRAASAAGVDSLCLAFDPVATLAAHGALPGPGEEAIASLLVLGATMHEAALDGEAMVADGRVWHDAGASEAQELGAMLATATLVFRLADETGHGRDAVARRLGLILAVDADQFLSIAKLRTARQLLARLYALLGIEGVASRVHAETSFRMMSRRDPYLNMLRATGAAFAAAVGGAETLAVLPLAPDGDPFADRMARNIQSIALDEASLFRIGDPGAGSGAIEALTGELAEAAWNEFRAIEAEGGILAAIATGSLPGRIAAMRDDRLGRVSTRAIEIVGVNVHVDRGRPPATAGEQAPPAEAGSSSRLRFVRLAEPFEHLCARSRDLAASEIPPVVFMARIDTSAGTDEAVAAAADALATGGLEAIEAGEPGDDHASDAAFAQSGAAVACIAAGESASEDAIAGMAASLKDAGAALVLFHGSDKRPFIDLPVVDGTLAPGADLVANLGKTLDAIANAGKKMQNHAGDQKARGSES</sequence>
<dbReference type="Gene3D" id="3.20.20.240">
    <property type="entry name" value="Methylmalonyl-CoA mutase"/>
    <property type="match status" value="1"/>
</dbReference>
<evidence type="ECO:0000256" key="2">
    <source>
        <dbReference type="ARBA" id="ARBA00008465"/>
    </source>
</evidence>
<keyword evidence="5" id="KW-0170">Cobalt</keyword>
<feature type="domain" description="Methylmalonyl-CoA mutase alpha/beta chain catalytic" evidence="7">
    <location>
        <begin position="60"/>
        <end position="427"/>
    </location>
</feature>
<protein>
    <submittedName>
        <fullName evidence="8">Methylmalonyl-CoA mutase</fullName>
    </submittedName>
</protein>
<dbReference type="GO" id="GO:0046872">
    <property type="term" value="F:metal ion binding"/>
    <property type="evidence" value="ECO:0007669"/>
    <property type="project" value="InterPro"/>
</dbReference>
<feature type="region of interest" description="Disordered" evidence="6">
    <location>
        <begin position="425"/>
        <end position="444"/>
    </location>
</feature>
<keyword evidence="9" id="KW-1185">Reference proteome</keyword>
<comment type="similarity">
    <text evidence="2">Belongs to the methylmalonyl-CoA mutase family.</text>
</comment>
<accession>A0A1G6CD34</accession>
<dbReference type="RefSeq" id="WP_090876599.1">
    <property type="nucleotide sequence ID" value="NZ_FMXQ01000004.1"/>
</dbReference>
<evidence type="ECO:0000256" key="5">
    <source>
        <dbReference type="ARBA" id="ARBA00023285"/>
    </source>
</evidence>
<evidence type="ECO:0000259" key="7">
    <source>
        <dbReference type="Pfam" id="PF01642"/>
    </source>
</evidence>
<dbReference type="InterPro" id="IPR016176">
    <property type="entry name" value="Cbl-dep_enz_cat"/>
</dbReference>
<proteinExistence type="inferred from homology"/>
<comment type="cofactor">
    <cofactor evidence="1">
        <name>adenosylcob(III)alamin</name>
        <dbReference type="ChEBI" id="CHEBI:18408"/>
    </cofactor>
</comment>
<organism evidence="8 9">
    <name type="scientific">Bauldia litoralis</name>
    <dbReference type="NCBI Taxonomy" id="665467"/>
    <lineage>
        <taxon>Bacteria</taxon>
        <taxon>Pseudomonadati</taxon>
        <taxon>Pseudomonadota</taxon>
        <taxon>Alphaproteobacteria</taxon>
        <taxon>Hyphomicrobiales</taxon>
        <taxon>Kaistiaceae</taxon>
        <taxon>Bauldia</taxon>
    </lineage>
</organism>
<reference evidence="8 9" key="1">
    <citation type="submission" date="2016-10" db="EMBL/GenBank/DDBJ databases">
        <authorList>
            <person name="de Groot N.N."/>
        </authorList>
    </citation>
    <scope>NUCLEOTIDE SEQUENCE [LARGE SCALE GENOMIC DNA]</scope>
    <source>
        <strain evidence="8 9">ATCC 35022</strain>
    </source>
</reference>
<dbReference type="GO" id="GO:0031419">
    <property type="term" value="F:cobalamin binding"/>
    <property type="evidence" value="ECO:0007669"/>
    <property type="project" value="UniProtKB-KW"/>
</dbReference>
<keyword evidence="3" id="KW-0846">Cobalamin</keyword>
<dbReference type="SUPFAM" id="SSF51703">
    <property type="entry name" value="Cobalamin (vitamin B12)-dependent enzymes"/>
    <property type="match status" value="1"/>
</dbReference>
<dbReference type="SUPFAM" id="SSF52242">
    <property type="entry name" value="Cobalamin (vitamin B12)-binding domain"/>
    <property type="match status" value="1"/>
</dbReference>
<dbReference type="Gene3D" id="3.40.50.280">
    <property type="entry name" value="Cobalamin-binding domain"/>
    <property type="match status" value="1"/>
</dbReference>